<accession>H5SQB0</accession>
<feature type="domain" description="Glycosyl transferase family 1" evidence="1">
    <location>
        <begin position="195"/>
        <end position="355"/>
    </location>
</feature>
<reference evidence="3" key="2">
    <citation type="journal article" date="2012" name="PLoS ONE">
        <title>A Deeply Branching Thermophilic Bacterium with an Ancient Acetyl-CoA Pathway Dominates a Subsurface Ecosystem.</title>
        <authorList>
            <person name="Takami H."/>
            <person name="Noguchi H."/>
            <person name="Takaki Y."/>
            <person name="Uchiyama I."/>
            <person name="Toyoda A."/>
            <person name="Nishi S."/>
            <person name="Chee G.-J."/>
            <person name="Arai W."/>
            <person name="Nunoura T."/>
            <person name="Itoh T."/>
            <person name="Hattori M."/>
            <person name="Takai K."/>
        </authorList>
    </citation>
    <scope>NUCLEOTIDE SEQUENCE</scope>
</reference>
<proteinExistence type="predicted"/>
<evidence type="ECO:0000259" key="2">
    <source>
        <dbReference type="Pfam" id="PF13439"/>
    </source>
</evidence>
<protein>
    <submittedName>
        <fullName evidence="3">Glycosyl transferase family 1</fullName>
    </submittedName>
</protein>
<dbReference type="InterPro" id="IPR028098">
    <property type="entry name" value="Glyco_trans_4-like_N"/>
</dbReference>
<evidence type="ECO:0000259" key="1">
    <source>
        <dbReference type="Pfam" id="PF00534"/>
    </source>
</evidence>
<evidence type="ECO:0000313" key="3">
    <source>
        <dbReference type="EMBL" id="BAL58346.1"/>
    </source>
</evidence>
<reference evidence="3" key="1">
    <citation type="journal article" date="2005" name="Environ. Microbiol.">
        <title>Genetic and functional properties of uncultivated thermophilic crenarchaeotes from a subsurface gold mine as revealed by analysis of genome fragments.</title>
        <authorList>
            <person name="Nunoura T."/>
            <person name="Hirayama H."/>
            <person name="Takami H."/>
            <person name="Oida H."/>
            <person name="Nishi S."/>
            <person name="Shimamura S."/>
            <person name="Suzuki Y."/>
            <person name="Inagaki F."/>
            <person name="Takai K."/>
            <person name="Nealson K.H."/>
            <person name="Horikoshi K."/>
        </authorList>
    </citation>
    <scope>NUCLEOTIDE SEQUENCE</scope>
</reference>
<dbReference type="PANTHER" id="PTHR45947:SF3">
    <property type="entry name" value="SULFOQUINOVOSYL TRANSFERASE SQD2"/>
    <property type="match status" value="1"/>
</dbReference>
<feature type="domain" description="Glycosyltransferase subfamily 4-like N-terminal" evidence="2">
    <location>
        <begin position="14"/>
        <end position="180"/>
    </location>
</feature>
<sequence>MKIGIFTDTFTPQINGVTSIIEELHRVLTRQGHEVFIFAPAYSRAQRSENGHIFRFPALTAYFHKDSRVVIPYDRRASAVFPRLDVVYSHTPVSMGLLALRVARKYDLPHVHTYHTLFTEYLHYLPRLIRPTRRMAERISAAFCNRCDAITTPSHAMREELLRYGVEKPIYVLPFGVDIEPFERPVSTDVRSLLGLAPNEFFLLYAGRLGTEKNLHFLLRAFRVLVDRWGGPQPLRLVLAGGGPHRPLFEAYAKELGLSERVLFTGFIPRAELVDYYRAADLFVFASKTETQGLVLMEAMAAGLPAVAVRAMGVTDVVFDGETGVLVPEDEEIFAQTVSALLQDPRRREQLRAGAHHKAREMSIQHSVTRLIEIFEGLRMGKHPAQKIEAR</sequence>
<dbReference type="PANTHER" id="PTHR45947">
    <property type="entry name" value="SULFOQUINOVOSYL TRANSFERASE SQD2"/>
    <property type="match status" value="1"/>
</dbReference>
<dbReference type="CDD" id="cd03817">
    <property type="entry name" value="GT4_UGDG-like"/>
    <property type="match status" value="1"/>
</dbReference>
<name>H5SQB0_ACEAU</name>
<dbReference type="Gene3D" id="3.40.50.2000">
    <property type="entry name" value="Glycogen Phosphorylase B"/>
    <property type="match status" value="2"/>
</dbReference>
<dbReference type="AlphaFoldDB" id="H5SQB0"/>
<dbReference type="GO" id="GO:0016757">
    <property type="term" value="F:glycosyltransferase activity"/>
    <property type="evidence" value="ECO:0007669"/>
    <property type="project" value="InterPro"/>
</dbReference>
<organism evidence="3">
    <name type="scientific">Acetithermum autotrophicum</name>
    <dbReference type="NCBI Taxonomy" id="1446466"/>
    <lineage>
        <taxon>Bacteria</taxon>
        <taxon>Candidatus Bipolaricaulota</taxon>
        <taxon>Candidatus Acetithermum</taxon>
    </lineage>
</organism>
<dbReference type="InterPro" id="IPR050194">
    <property type="entry name" value="Glycosyltransferase_grp1"/>
</dbReference>
<dbReference type="Pfam" id="PF00534">
    <property type="entry name" value="Glycos_transf_1"/>
    <property type="match status" value="1"/>
</dbReference>
<dbReference type="Pfam" id="PF13439">
    <property type="entry name" value="Glyco_transf_4"/>
    <property type="match status" value="1"/>
</dbReference>
<keyword evidence="3" id="KW-0808">Transferase</keyword>
<dbReference type="InterPro" id="IPR001296">
    <property type="entry name" value="Glyco_trans_1"/>
</dbReference>
<gene>
    <name evidence="3" type="ORF">HGMM_OP1C041</name>
</gene>
<dbReference type="EMBL" id="AP011800">
    <property type="protein sequence ID" value="BAL58346.1"/>
    <property type="molecule type" value="Genomic_DNA"/>
</dbReference>
<dbReference type="SUPFAM" id="SSF53756">
    <property type="entry name" value="UDP-Glycosyltransferase/glycogen phosphorylase"/>
    <property type="match status" value="1"/>
</dbReference>